<comment type="caution">
    <text evidence="2">The sequence shown here is derived from an EMBL/GenBank/DDBJ whole genome shotgun (WGS) entry which is preliminary data.</text>
</comment>
<dbReference type="AlphaFoldDB" id="A0A9Q2FNF3"/>
<proteinExistence type="predicted"/>
<sequence length="146" mass="15838">MQHPLPSKLVCRVMLMSRILSSLSPSAPMRRALRVRFGLVGAPGVLALLTHPLWGTGSWGEDIGLSVLWCLTLAALCLLVELTVLRRLEIVTSSLVSLSLGHFDDAPVLNDPDPDAVHMSRAMTRLRRGYSGAIRLLDADESTPAT</sequence>
<accession>A0A9Q2FNF3</accession>
<gene>
    <name evidence="2" type="ORF">HKD32_14855</name>
</gene>
<protein>
    <submittedName>
        <fullName evidence="2">Uncharacterized protein</fullName>
    </submittedName>
</protein>
<reference evidence="2" key="2">
    <citation type="submission" date="2020-11" db="EMBL/GenBank/DDBJ databases">
        <title>Description of novel Gluconobacter species.</title>
        <authorList>
            <person name="Cleenwerck I."/>
            <person name="Cnockaert M."/>
            <person name="Borremans W."/>
            <person name="Wieme A.D."/>
            <person name="De Vuyst L."/>
            <person name="Vandamme P."/>
        </authorList>
    </citation>
    <scope>NUCLEOTIDE SEQUENCE</scope>
    <source>
        <strain evidence="2">R71697</strain>
    </source>
</reference>
<keyword evidence="1" id="KW-1133">Transmembrane helix</keyword>
<feature type="transmembrane region" description="Helical" evidence="1">
    <location>
        <begin position="65"/>
        <end position="85"/>
    </location>
</feature>
<dbReference type="GeneID" id="81475972"/>
<dbReference type="Proteomes" id="UP000661006">
    <property type="component" value="Unassembled WGS sequence"/>
</dbReference>
<keyword evidence="1" id="KW-0812">Transmembrane</keyword>
<organism evidence="2 3">
    <name type="scientific">Gluconobacter japonicus</name>
    <dbReference type="NCBI Taxonomy" id="376620"/>
    <lineage>
        <taxon>Bacteria</taxon>
        <taxon>Pseudomonadati</taxon>
        <taxon>Pseudomonadota</taxon>
        <taxon>Alphaproteobacteria</taxon>
        <taxon>Acetobacterales</taxon>
        <taxon>Acetobacteraceae</taxon>
        <taxon>Gluconobacter</taxon>
    </lineage>
</organism>
<evidence type="ECO:0000313" key="2">
    <source>
        <dbReference type="EMBL" id="MBF0872101.1"/>
    </source>
</evidence>
<evidence type="ECO:0000256" key="1">
    <source>
        <dbReference type="SAM" id="Phobius"/>
    </source>
</evidence>
<evidence type="ECO:0000313" key="3">
    <source>
        <dbReference type="Proteomes" id="UP000661006"/>
    </source>
</evidence>
<dbReference type="RefSeq" id="WP_167347197.1">
    <property type="nucleotide sequence ID" value="NZ_JABCQN010000012.1"/>
</dbReference>
<name>A0A9Q2FNF3_GLUJA</name>
<keyword evidence="1" id="KW-0472">Membrane</keyword>
<reference evidence="2" key="1">
    <citation type="submission" date="2020-04" db="EMBL/GenBank/DDBJ databases">
        <authorList>
            <person name="Sombolestani A."/>
        </authorList>
    </citation>
    <scope>NUCLEOTIDE SEQUENCE</scope>
    <source>
        <strain evidence="2">R71697</strain>
    </source>
</reference>
<dbReference type="EMBL" id="JABCQN010000012">
    <property type="protein sequence ID" value="MBF0872101.1"/>
    <property type="molecule type" value="Genomic_DNA"/>
</dbReference>